<dbReference type="GO" id="GO:0006508">
    <property type="term" value="P:proteolysis"/>
    <property type="evidence" value="ECO:0007669"/>
    <property type="project" value="UniProtKB-KW"/>
</dbReference>
<dbReference type="InterPro" id="IPR036249">
    <property type="entry name" value="Thioredoxin-like_sf"/>
</dbReference>
<dbReference type="GO" id="GO:0008233">
    <property type="term" value="F:peptidase activity"/>
    <property type="evidence" value="ECO:0007669"/>
    <property type="project" value="UniProtKB-KW"/>
</dbReference>
<dbReference type="EMBL" id="JAACJO010000003">
    <property type="protein sequence ID" value="KAF5360784.1"/>
    <property type="molecule type" value="Genomic_DNA"/>
</dbReference>
<organism evidence="8 9">
    <name type="scientific">Leucocoprinus leucothites</name>
    <dbReference type="NCBI Taxonomy" id="201217"/>
    <lineage>
        <taxon>Eukaryota</taxon>
        <taxon>Fungi</taxon>
        <taxon>Dikarya</taxon>
        <taxon>Basidiomycota</taxon>
        <taxon>Agaricomycotina</taxon>
        <taxon>Agaricomycetes</taxon>
        <taxon>Agaricomycetidae</taxon>
        <taxon>Agaricales</taxon>
        <taxon>Agaricineae</taxon>
        <taxon>Agaricaceae</taxon>
        <taxon>Leucocoprinus</taxon>
    </lineage>
</organism>
<feature type="domain" description="Thioredoxin" evidence="5">
    <location>
        <begin position="176"/>
        <end position="312"/>
    </location>
</feature>
<dbReference type="Proteomes" id="UP000559027">
    <property type="component" value="Unassembled WGS sequence"/>
</dbReference>
<dbReference type="SUPFAM" id="SSF52833">
    <property type="entry name" value="Thioredoxin-like"/>
    <property type="match status" value="1"/>
</dbReference>
<accession>A0A8H5G9D9</accession>
<dbReference type="InterPro" id="IPR013766">
    <property type="entry name" value="Thioredoxin_domain"/>
</dbReference>
<dbReference type="Pfam" id="PF05903">
    <property type="entry name" value="Peptidase_C97"/>
    <property type="match status" value="1"/>
</dbReference>
<evidence type="ECO:0000313" key="9">
    <source>
        <dbReference type="Proteomes" id="UP000559027"/>
    </source>
</evidence>
<evidence type="ECO:0000256" key="1">
    <source>
        <dbReference type="ARBA" id="ARBA00008140"/>
    </source>
</evidence>
<evidence type="ECO:0000256" key="2">
    <source>
        <dbReference type="ARBA" id="ARBA00022670"/>
    </source>
</evidence>
<keyword evidence="3" id="KW-0378">Hydrolase</keyword>
<dbReference type="Gene3D" id="3.40.30.10">
    <property type="entry name" value="Glutaredoxin"/>
    <property type="match status" value="1"/>
</dbReference>
<dbReference type="InterPro" id="IPR013535">
    <property type="entry name" value="PUL_dom"/>
</dbReference>
<keyword evidence="9" id="KW-1185">Reference proteome</keyword>
<gene>
    <name evidence="8" type="ORF">D9756_004593</name>
</gene>
<feature type="compositionally biased region" description="Low complexity" evidence="4">
    <location>
        <begin position="174"/>
        <end position="193"/>
    </location>
</feature>
<proteinExistence type="inferred from homology"/>
<name>A0A8H5G9D9_9AGAR</name>
<dbReference type="Pfam" id="PF08324">
    <property type="entry name" value="PUL"/>
    <property type="match status" value="1"/>
</dbReference>
<dbReference type="OrthoDB" id="21221at2759"/>
<evidence type="ECO:0000259" key="6">
    <source>
        <dbReference type="PROSITE" id="PS51396"/>
    </source>
</evidence>
<dbReference type="GO" id="GO:0070646">
    <property type="term" value="P:protein modification by small protein removal"/>
    <property type="evidence" value="ECO:0007669"/>
    <property type="project" value="TreeGrafter"/>
</dbReference>
<dbReference type="PROSITE" id="PS51858">
    <property type="entry name" value="PPPDE"/>
    <property type="match status" value="1"/>
</dbReference>
<dbReference type="PROSITE" id="PS51396">
    <property type="entry name" value="PUL"/>
    <property type="match status" value="1"/>
</dbReference>
<sequence>MSTTVKLYIYDLSNGMARSLSRQFTGRQIDGIWHTSVVVFGREFFYGQGINITGPGQSHHGQPLQIIDMGETGIDEETFSEYIDEMREHYTADKADFNCNSFTNDVVGFLTGGSIPDFIKDLPTDFLSTPFGAALRPTIDAMFRRPVAGQPPGPAITQTGQVSDPQLAASLLQSVSDQAQAQPPASRSASHPPGTSSLTAPMHVITNPASFNSFLTSHRAAAAFFTSQTCPPCRMIEPIFEQIAEQKGPHNGRQGVACAKIDIDVGLGQTLANQWNIRATPTFYFFLDGEKKAELKGANAAELRTQIDLLIYEAYPPHPHTRINLPNIQKMSLNPILFTQVPAVDTMVSKLFSFIENASWPASANPTPNQIKSTISNSFAPYLKARFSNPKTPANGTATSIPLVSSTPTMLISWTLATNQLISVLPAEVLFPLIDMWRLSILDPSTSSWASAPSTSPYGGPISAIASRALEVLQHSESSKGTRNYILTTLRLLCNTFSSTDLTRIIFTEATIRPVLTAVLVQSLLHEDPSVRTAASSMTFNVAAWLQNGRIEAVRSGKGIQGDAIGEDEEWELELVSAIVEALGRETGNEEVGE</sequence>
<feature type="region of interest" description="Disordered" evidence="4">
    <location>
        <begin position="174"/>
        <end position="201"/>
    </location>
</feature>
<comment type="similarity">
    <text evidence="1">Belongs to the DeSI family.</text>
</comment>
<dbReference type="Gene3D" id="3.90.1720.30">
    <property type="entry name" value="PPPDE domains"/>
    <property type="match status" value="1"/>
</dbReference>
<evidence type="ECO:0008006" key="10">
    <source>
        <dbReference type="Google" id="ProtNLM"/>
    </source>
</evidence>
<comment type="caution">
    <text evidence="8">The sequence shown here is derived from an EMBL/GenBank/DDBJ whole genome shotgun (WGS) entry which is preliminary data.</text>
</comment>
<protein>
    <recommendedName>
        <fullName evidence="10">DUF862-domain-containing protein</fullName>
    </recommendedName>
</protein>
<feature type="domain" description="PUL" evidence="6">
    <location>
        <begin position="323"/>
        <end position="594"/>
    </location>
</feature>
<dbReference type="SMART" id="SM01179">
    <property type="entry name" value="DUF862"/>
    <property type="match status" value="1"/>
</dbReference>
<dbReference type="PANTHER" id="PTHR12378:SF7">
    <property type="entry name" value="DESUMOYLATING ISOPEPTIDASE 1"/>
    <property type="match status" value="1"/>
</dbReference>
<evidence type="ECO:0000259" key="5">
    <source>
        <dbReference type="PROSITE" id="PS51352"/>
    </source>
</evidence>
<evidence type="ECO:0000256" key="3">
    <source>
        <dbReference type="ARBA" id="ARBA00022801"/>
    </source>
</evidence>
<evidence type="ECO:0000313" key="8">
    <source>
        <dbReference type="EMBL" id="KAF5360784.1"/>
    </source>
</evidence>
<dbReference type="PANTHER" id="PTHR12378">
    <property type="entry name" value="DESUMOYLATING ISOPEPTIDASE"/>
    <property type="match status" value="1"/>
</dbReference>
<dbReference type="InterPro" id="IPR011989">
    <property type="entry name" value="ARM-like"/>
</dbReference>
<dbReference type="InterPro" id="IPR042266">
    <property type="entry name" value="PPPDE_sf"/>
</dbReference>
<dbReference type="InterPro" id="IPR008580">
    <property type="entry name" value="PPPDE_dom"/>
</dbReference>
<evidence type="ECO:0000259" key="7">
    <source>
        <dbReference type="PROSITE" id="PS51858"/>
    </source>
</evidence>
<dbReference type="Pfam" id="PF00085">
    <property type="entry name" value="Thioredoxin"/>
    <property type="match status" value="1"/>
</dbReference>
<dbReference type="Gene3D" id="1.25.10.10">
    <property type="entry name" value="Leucine-rich Repeat Variant"/>
    <property type="match status" value="1"/>
</dbReference>
<feature type="domain" description="PPPDE" evidence="7">
    <location>
        <begin position="3"/>
        <end position="140"/>
    </location>
</feature>
<keyword evidence="2" id="KW-0645">Protease</keyword>
<dbReference type="AlphaFoldDB" id="A0A8H5G9D9"/>
<evidence type="ECO:0000256" key="4">
    <source>
        <dbReference type="SAM" id="MobiDB-lite"/>
    </source>
</evidence>
<dbReference type="PROSITE" id="PS51352">
    <property type="entry name" value="THIOREDOXIN_2"/>
    <property type="match status" value="1"/>
</dbReference>
<reference evidence="8 9" key="1">
    <citation type="journal article" date="2020" name="ISME J.">
        <title>Uncovering the hidden diversity of litter-decomposition mechanisms in mushroom-forming fungi.</title>
        <authorList>
            <person name="Floudas D."/>
            <person name="Bentzer J."/>
            <person name="Ahren D."/>
            <person name="Johansson T."/>
            <person name="Persson P."/>
            <person name="Tunlid A."/>
        </authorList>
    </citation>
    <scope>NUCLEOTIDE SEQUENCE [LARGE SCALE GENOMIC DNA]</scope>
    <source>
        <strain evidence="8 9">CBS 146.42</strain>
    </source>
</reference>
<dbReference type="CDD" id="cd02947">
    <property type="entry name" value="TRX_family"/>
    <property type="match status" value="1"/>
</dbReference>